<comment type="caution">
    <text evidence="1">The sequence shown here is derived from an EMBL/GenBank/DDBJ whole genome shotgun (WGS) entry which is preliminary data.</text>
</comment>
<protein>
    <submittedName>
        <fullName evidence="1">Uncharacterized protein</fullName>
    </submittedName>
</protein>
<dbReference type="PATRIC" id="fig|616990.3.peg.894"/>
<keyword evidence="2" id="KW-1185">Reference proteome</keyword>
<dbReference type="EMBL" id="JQCA01000024">
    <property type="protein sequence ID" value="KRO04796.1"/>
    <property type="molecule type" value="Genomic_DNA"/>
</dbReference>
<dbReference type="AlphaFoldDB" id="A0A0R2LXN1"/>
<gene>
    <name evidence="1" type="ORF">IV54_GL000821</name>
</gene>
<evidence type="ECO:0000313" key="1">
    <source>
        <dbReference type="EMBL" id="KRO04796.1"/>
    </source>
</evidence>
<dbReference type="Proteomes" id="UP000051906">
    <property type="component" value="Unassembled WGS sequence"/>
</dbReference>
<accession>A0A0R2LXN1</accession>
<proteinExistence type="predicted"/>
<reference evidence="1 2" key="1">
    <citation type="journal article" date="2015" name="Genome Announc.">
        <title>Expanding the biotechnology potential of lactobacilli through comparative genomics of 213 strains and associated genera.</title>
        <authorList>
            <person name="Sun Z."/>
            <person name="Harris H.M."/>
            <person name="McCann A."/>
            <person name="Guo C."/>
            <person name="Argimon S."/>
            <person name="Zhang W."/>
            <person name="Yang X."/>
            <person name="Jeffery I.B."/>
            <person name="Cooney J.C."/>
            <person name="Kagawa T.F."/>
            <person name="Liu W."/>
            <person name="Song Y."/>
            <person name="Salvetti E."/>
            <person name="Wrobel A."/>
            <person name="Rasinkangas P."/>
            <person name="Parkhill J."/>
            <person name="Rea M.C."/>
            <person name="O'Sullivan O."/>
            <person name="Ritari J."/>
            <person name="Douillard F.P."/>
            <person name="Paul Ross R."/>
            <person name="Yang R."/>
            <person name="Briner A.E."/>
            <person name="Felis G.E."/>
            <person name="de Vos W.M."/>
            <person name="Barrangou R."/>
            <person name="Klaenhammer T.R."/>
            <person name="Caufield P.W."/>
            <person name="Cui Y."/>
            <person name="Zhang H."/>
            <person name="O'Toole P.W."/>
        </authorList>
    </citation>
    <scope>NUCLEOTIDE SEQUENCE [LARGE SCALE GENOMIC DNA]</scope>
    <source>
        <strain evidence="1 2">DSM 22467</strain>
    </source>
</reference>
<name>A0A0R2LXN1_9LACO</name>
<sequence>MHVAETDLTIGVDAVGGDNEDPYVWAPNFLYTFCHAHGNRYQGSLLEDVPVGSVIIFLALPAPEKGRPSWKNATHVQIDTVMTVQAQVKWQLDNPPLTLAALQQQFQETPAYLGDGQAIENHLPYIDTPTRRLLSKNPGHDWPVHNDWQSYVTLVGDPENSFLPLGANKHIVDIQGDLAKALINYIQINKRNRAAVLDLPELVALQPAKGARVYFRRTERILADGSTNPLWAEMIDPLVRTIDDQLVYRFTGSEIVDQRP</sequence>
<evidence type="ECO:0000313" key="2">
    <source>
        <dbReference type="Proteomes" id="UP000051906"/>
    </source>
</evidence>
<organism evidence="1 2">
    <name type="scientific">Levilactobacillus paucivorans</name>
    <dbReference type="NCBI Taxonomy" id="616990"/>
    <lineage>
        <taxon>Bacteria</taxon>
        <taxon>Bacillati</taxon>
        <taxon>Bacillota</taxon>
        <taxon>Bacilli</taxon>
        <taxon>Lactobacillales</taxon>
        <taxon>Lactobacillaceae</taxon>
        <taxon>Levilactobacillus</taxon>
    </lineage>
</organism>